<gene>
    <name evidence="4" type="primary">NDAI0A08640</name>
    <name evidence="4" type="ordered locus">NDAI_0A08640</name>
</gene>
<evidence type="ECO:0000313" key="4">
    <source>
        <dbReference type="EMBL" id="CCD23017.1"/>
    </source>
</evidence>
<evidence type="ECO:0000313" key="5">
    <source>
        <dbReference type="Proteomes" id="UP000000689"/>
    </source>
</evidence>
<name>G0W5C9_NAUDC</name>
<feature type="compositionally biased region" description="Low complexity" evidence="2">
    <location>
        <begin position="246"/>
        <end position="255"/>
    </location>
</feature>
<feature type="compositionally biased region" description="Polar residues" evidence="2">
    <location>
        <begin position="18"/>
        <end position="43"/>
    </location>
</feature>
<keyword evidence="3" id="KW-0812">Transmembrane</keyword>
<dbReference type="AlphaFoldDB" id="G0W5C9"/>
<feature type="compositionally biased region" description="Basic residues" evidence="2">
    <location>
        <begin position="44"/>
        <end position="57"/>
    </location>
</feature>
<feature type="region of interest" description="Disordered" evidence="2">
    <location>
        <begin position="278"/>
        <end position="300"/>
    </location>
</feature>
<protein>
    <submittedName>
        <fullName evidence="4">Uncharacterized protein</fullName>
    </submittedName>
</protein>
<dbReference type="RefSeq" id="XP_003668260.1">
    <property type="nucleotide sequence ID" value="XM_003668212.1"/>
</dbReference>
<dbReference type="OMA" id="MEVCQER"/>
<dbReference type="KEGG" id="ndi:NDAI_0A08640"/>
<feature type="region of interest" description="Disordered" evidence="2">
    <location>
        <begin position="16"/>
        <end position="64"/>
    </location>
</feature>
<reference evidence="4 5" key="1">
    <citation type="journal article" date="2011" name="Proc. Natl. Acad. Sci. U.S.A.">
        <title>Evolutionary erosion of yeast sex chromosomes by mating-type switching accidents.</title>
        <authorList>
            <person name="Gordon J.L."/>
            <person name="Armisen D."/>
            <person name="Proux-Wera E."/>
            <person name="Oheigeartaigh S.S."/>
            <person name="Byrne K.P."/>
            <person name="Wolfe K.H."/>
        </authorList>
    </citation>
    <scope>NUCLEOTIDE SEQUENCE [LARGE SCALE GENOMIC DNA]</scope>
    <source>
        <strain evidence="5">ATCC 10597 / BCRC 20456 / CBS 421 / NBRC 0211 / NRRL Y-12639</strain>
    </source>
</reference>
<accession>G0W5C9</accession>
<dbReference type="OrthoDB" id="4068598at2759"/>
<keyword evidence="5" id="KW-1185">Reference proteome</keyword>
<evidence type="ECO:0000256" key="3">
    <source>
        <dbReference type="SAM" id="Phobius"/>
    </source>
</evidence>
<feature type="region of interest" description="Disordered" evidence="2">
    <location>
        <begin position="198"/>
        <end position="259"/>
    </location>
</feature>
<feature type="transmembrane region" description="Helical" evidence="3">
    <location>
        <begin position="576"/>
        <end position="596"/>
    </location>
</feature>
<keyword evidence="3" id="KW-1133">Transmembrane helix</keyword>
<dbReference type="GeneID" id="11495306"/>
<evidence type="ECO:0000256" key="2">
    <source>
        <dbReference type="SAM" id="MobiDB-lite"/>
    </source>
</evidence>
<feature type="compositionally biased region" description="Polar residues" evidence="2">
    <location>
        <begin position="217"/>
        <end position="236"/>
    </location>
</feature>
<dbReference type="EMBL" id="HE580267">
    <property type="protein sequence ID" value="CCD23017.1"/>
    <property type="molecule type" value="Genomic_DNA"/>
</dbReference>
<sequence length="607" mass="68857">MNLLIDRMENPGIRKTSHLLSSLTNEEPEKYTSSNDLLPMTNTNHRKEKKNLSKRSRNKSEKYLSSRYDLDAKQDWQNEYKNNKLLSPKRIKSSSALKLPTIAINDVSTSTTTLASEPSKIGLASYFNSSNQLDDGLSFNPITRQEKLKYLNPPNLLDYSSAFGGTFSELLFKPSPPKSSLPYKSTPNSSTQLGFIKERRQSSFNSPSVSPFKRRSSTVNRMRTSFSQSQQQLTPLNTNTKKKTQRSNSSNTSSTATDCLSDKRKLVNEFLQPKMNQSSIAFGQHRDSTESDFASTDYTKSLPSDQSLENILLEDLSSSSYLLSESKVSNLTPFTASSVGSSSIFMDRISSASSPTSSSSSSSSTSLSSYGSQSEKNDSCEIITSSNGSLPIIKESIQMTIRKDQTENSATTGKNSENDQARLTLTSMDCNELNYYQTHILNTIIRFETILKHDLKEFIIRDEIDLLRMVNKFDSLNLNLQQMKSNIDDLYNTIKITYLNHVHEEFDTTNPDSFESQLNESVNESVKQLEILEKKMESCQKKLLEQREVMRQLDNLVLIEKSLLESKRNVKQIYKYRYIIFDLVMLIMMICVGYFVKKIVLGIWISL</sequence>
<keyword evidence="1" id="KW-0175">Coiled coil</keyword>
<dbReference type="Proteomes" id="UP000000689">
    <property type="component" value="Chromosome 1"/>
</dbReference>
<feature type="region of interest" description="Disordered" evidence="2">
    <location>
        <begin position="350"/>
        <end position="375"/>
    </location>
</feature>
<proteinExistence type="predicted"/>
<keyword evidence="3" id="KW-0472">Membrane</keyword>
<dbReference type="eggNOG" id="ENOG502SD1S">
    <property type="taxonomic scope" value="Eukaryota"/>
</dbReference>
<feature type="compositionally biased region" description="Low complexity" evidence="2">
    <location>
        <begin position="350"/>
        <end position="374"/>
    </location>
</feature>
<feature type="coiled-coil region" evidence="1">
    <location>
        <begin position="473"/>
        <end position="549"/>
    </location>
</feature>
<organism evidence="4 5">
    <name type="scientific">Naumovozyma dairenensis (strain ATCC 10597 / BCRC 20456 / CBS 421 / NBRC 0211 / NRRL Y-12639)</name>
    <name type="common">Saccharomyces dairenensis</name>
    <dbReference type="NCBI Taxonomy" id="1071378"/>
    <lineage>
        <taxon>Eukaryota</taxon>
        <taxon>Fungi</taxon>
        <taxon>Dikarya</taxon>
        <taxon>Ascomycota</taxon>
        <taxon>Saccharomycotina</taxon>
        <taxon>Saccharomycetes</taxon>
        <taxon>Saccharomycetales</taxon>
        <taxon>Saccharomycetaceae</taxon>
        <taxon>Naumovozyma</taxon>
    </lineage>
</organism>
<evidence type="ECO:0000256" key="1">
    <source>
        <dbReference type="SAM" id="Coils"/>
    </source>
</evidence>
<feature type="compositionally biased region" description="Polar residues" evidence="2">
    <location>
        <begin position="291"/>
        <end position="300"/>
    </location>
</feature>
<dbReference type="HOGENOM" id="CLU_035740_0_0_1"/>